<evidence type="ECO:0000256" key="3">
    <source>
        <dbReference type="ARBA" id="ARBA00016197"/>
    </source>
</evidence>
<dbReference type="Proteomes" id="UP000007963">
    <property type="component" value="Unassembled WGS sequence"/>
</dbReference>
<feature type="domain" description="Aminoglycoside phosphotransferase" evidence="7">
    <location>
        <begin position="20"/>
        <end position="225"/>
    </location>
</feature>
<comment type="similarity">
    <text evidence="2">Belongs to the AIM9 family.</text>
</comment>
<evidence type="ECO:0000259" key="7">
    <source>
        <dbReference type="Pfam" id="PF01636"/>
    </source>
</evidence>
<dbReference type="GO" id="GO:0005739">
    <property type="term" value="C:mitochondrion"/>
    <property type="evidence" value="ECO:0007669"/>
    <property type="project" value="UniProtKB-SubCell"/>
</dbReference>
<organism evidence="8 9">
    <name type="scientific">Aspergillus terreus (strain NIH 2624 / FGSC A1156)</name>
    <dbReference type="NCBI Taxonomy" id="341663"/>
    <lineage>
        <taxon>Eukaryota</taxon>
        <taxon>Fungi</taxon>
        <taxon>Dikarya</taxon>
        <taxon>Ascomycota</taxon>
        <taxon>Pezizomycotina</taxon>
        <taxon>Eurotiomycetes</taxon>
        <taxon>Eurotiomycetidae</taxon>
        <taxon>Eurotiales</taxon>
        <taxon>Aspergillaceae</taxon>
        <taxon>Aspergillus</taxon>
        <taxon>Aspergillus subgen. Circumdati</taxon>
    </lineage>
</organism>
<dbReference type="VEuPathDB" id="FungiDB:ATEG_06445"/>
<dbReference type="Gene3D" id="3.90.1200.10">
    <property type="match status" value="1"/>
</dbReference>
<dbReference type="OMA" id="WMIMEYI"/>
<dbReference type="InterPro" id="IPR011009">
    <property type="entry name" value="Kinase-like_dom_sf"/>
</dbReference>
<keyword evidence="5" id="KW-0496">Mitochondrion</keyword>
<gene>
    <name evidence="8" type="ORF">ATEG_06445</name>
</gene>
<dbReference type="GeneID" id="4322222"/>
<dbReference type="OrthoDB" id="2831558at2759"/>
<dbReference type="RefSeq" id="XP_001215623.1">
    <property type="nucleotide sequence ID" value="XM_001215623.1"/>
</dbReference>
<proteinExistence type="inferred from homology"/>
<reference evidence="9" key="1">
    <citation type="submission" date="2005-09" db="EMBL/GenBank/DDBJ databases">
        <title>Annotation of the Aspergillus terreus NIH2624 genome.</title>
        <authorList>
            <person name="Birren B.W."/>
            <person name="Lander E.S."/>
            <person name="Galagan J.E."/>
            <person name="Nusbaum C."/>
            <person name="Devon K."/>
            <person name="Henn M."/>
            <person name="Ma L.-J."/>
            <person name="Jaffe D.B."/>
            <person name="Butler J."/>
            <person name="Alvarez P."/>
            <person name="Gnerre S."/>
            <person name="Grabherr M."/>
            <person name="Kleber M."/>
            <person name="Mauceli E.W."/>
            <person name="Brockman W."/>
            <person name="Rounsley S."/>
            <person name="Young S.K."/>
            <person name="LaButti K."/>
            <person name="Pushparaj V."/>
            <person name="DeCaprio D."/>
            <person name="Crawford M."/>
            <person name="Koehrsen M."/>
            <person name="Engels R."/>
            <person name="Montgomery P."/>
            <person name="Pearson M."/>
            <person name="Howarth C."/>
            <person name="Larson L."/>
            <person name="Luoma S."/>
            <person name="White J."/>
            <person name="Alvarado L."/>
            <person name="Kodira C.D."/>
            <person name="Zeng Q."/>
            <person name="Oleary S."/>
            <person name="Yandava C."/>
            <person name="Denning D.W."/>
            <person name="Nierman W.C."/>
            <person name="Milne T."/>
            <person name="Madden K."/>
        </authorList>
    </citation>
    <scope>NUCLEOTIDE SEQUENCE [LARGE SCALE GENOMIC DNA]</scope>
    <source>
        <strain evidence="9">NIH 2624 / FGSC A1156</strain>
    </source>
</reference>
<evidence type="ECO:0000313" key="8">
    <source>
        <dbReference type="EMBL" id="EAU32989.1"/>
    </source>
</evidence>
<evidence type="ECO:0000256" key="4">
    <source>
        <dbReference type="ARBA" id="ARBA00022946"/>
    </source>
</evidence>
<dbReference type="PANTHER" id="PTHR36091">
    <property type="entry name" value="ALTERED INHERITANCE OF MITOCHONDRIA PROTEIN 9, MITOCHONDRIAL"/>
    <property type="match status" value="1"/>
</dbReference>
<name>Q0CIN9_ASPTN</name>
<evidence type="ECO:0000313" key="9">
    <source>
        <dbReference type="Proteomes" id="UP000007963"/>
    </source>
</evidence>
<evidence type="ECO:0000256" key="2">
    <source>
        <dbReference type="ARBA" id="ARBA00005543"/>
    </source>
</evidence>
<evidence type="ECO:0000256" key="5">
    <source>
        <dbReference type="ARBA" id="ARBA00023128"/>
    </source>
</evidence>
<dbReference type="SUPFAM" id="SSF56112">
    <property type="entry name" value="Protein kinase-like (PK-like)"/>
    <property type="match status" value="1"/>
</dbReference>
<protein>
    <recommendedName>
        <fullName evidence="3">Altered inheritance of mitochondria protein 9, mitochondrial</fullName>
    </recommendedName>
    <alternativeName>
        <fullName evidence="6">Found in mitochondrial proteome protein 29</fullName>
    </alternativeName>
</protein>
<dbReference type="InterPro" id="IPR051035">
    <property type="entry name" value="Mito_inheritance_9"/>
</dbReference>
<dbReference type="EMBL" id="CH476602">
    <property type="protein sequence ID" value="EAU32989.1"/>
    <property type="molecule type" value="Genomic_DNA"/>
</dbReference>
<dbReference type="HOGENOM" id="CLU_019189_1_0_1"/>
<dbReference type="AlphaFoldDB" id="Q0CIN9"/>
<evidence type="ECO:0000256" key="1">
    <source>
        <dbReference type="ARBA" id="ARBA00004173"/>
    </source>
</evidence>
<dbReference type="InterPro" id="IPR002575">
    <property type="entry name" value="Aminoglycoside_PTrfase"/>
</dbReference>
<dbReference type="Pfam" id="PF01636">
    <property type="entry name" value="APH"/>
    <property type="match status" value="1"/>
</dbReference>
<keyword evidence="4" id="KW-0809">Transit peptide</keyword>
<dbReference type="PANTHER" id="PTHR36091:SF1">
    <property type="entry name" value="ALTERED INHERITANCE OF MITOCHONDRIA PROTEIN 9, MITOCHONDRIAL"/>
    <property type="match status" value="1"/>
</dbReference>
<evidence type="ECO:0000256" key="6">
    <source>
        <dbReference type="ARBA" id="ARBA00031849"/>
    </source>
</evidence>
<sequence length="346" mass="39119">MALPIPGVYAWSSEPKNPVGAEYILMEKIQGVPLAERWGQMNILERYKLIDQIVDIEKKLAGLTFPAYGSLYLRDSMLLDGTGQHALPADLDPDGLFCIGPSCSRSVWNRRSADVRMPDAGPWLYMLEFAESMPRRALRLIAHSRAEVQAELSRFNDDQSVDEYVDLLQKVLEILPVLSQDPRVTQAQTSVLWHTDLHLGNIFVSHEEPTLISGIIDWQSAQAAPTLIQARFPEFLQPPRNYIPGATAPSLPDNFDELDADEKAKATEENELASQSKYYEMSCLAYNKHVYDTMKLDRRLWEPFTCSQLSSDGSLVPLRDSLVRIFLGWHILGLPGHCPFKFTRKS</sequence>
<accession>Q0CIN9</accession>
<comment type="subcellular location">
    <subcellularLocation>
        <location evidence="1">Mitochondrion</location>
    </subcellularLocation>
</comment>